<dbReference type="PANTHER" id="PTHR11358">
    <property type="entry name" value="ARGINASE/AGMATINASE"/>
    <property type="match status" value="1"/>
</dbReference>
<keyword evidence="7" id="KW-1185">Reference proteome</keyword>
<keyword evidence="2 4" id="KW-0479">Metal-binding</keyword>
<dbReference type="GO" id="GO:0046872">
    <property type="term" value="F:metal ion binding"/>
    <property type="evidence" value="ECO:0007669"/>
    <property type="project" value="UniProtKB-KW"/>
</dbReference>
<evidence type="ECO:0008006" key="8">
    <source>
        <dbReference type="Google" id="ProtNLM"/>
    </source>
</evidence>
<proteinExistence type="inferred from homology"/>
<feature type="binding site" evidence="4">
    <location>
        <position position="137"/>
    </location>
    <ligand>
        <name>Mn(2+)</name>
        <dbReference type="ChEBI" id="CHEBI:29035"/>
        <label>1</label>
    </ligand>
</feature>
<dbReference type="Proteomes" id="UP001213000">
    <property type="component" value="Unassembled WGS sequence"/>
</dbReference>
<comment type="cofactor">
    <cofactor evidence="4">
        <name>Mn(2+)</name>
        <dbReference type="ChEBI" id="CHEBI:29035"/>
    </cofactor>
    <text evidence="4">Binds 2 manganese ions per subunit.</text>
</comment>
<dbReference type="PANTHER" id="PTHR11358:SF26">
    <property type="entry name" value="GUANIDINO ACID HYDROLASE, MITOCHONDRIAL"/>
    <property type="match status" value="1"/>
</dbReference>
<dbReference type="InterPro" id="IPR006035">
    <property type="entry name" value="Ureohydrolase"/>
</dbReference>
<name>A0AAD5YTE2_9AGAR</name>
<dbReference type="PROSITE" id="PS51409">
    <property type="entry name" value="ARGINASE_2"/>
    <property type="match status" value="1"/>
</dbReference>
<evidence type="ECO:0000256" key="2">
    <source>
        <dbReference type="ARBA" id="ARBA00022723"/>
    </source>
</evidence>
<dbReference type="EMBL" id="JANIEX010000733">
    <property type="protein sequence ID" value="KAJ3563678.1"/>
    <property type="molecule type" value="Genomic_DNA"/>
</dbReference>
<dbReference type="Gene3D" id="3.40.800.10">
    <property type="entry name" value="Ureohydrolase domain"/>
    <property type="match status" value="1"/>
</dbReference>
<dbReference type="PRINTS" id="PR00116">
    <property type="entry name" value="ARGINASE"/>
</dbReference>
<protein>
    <recommendedName>
        <fullName evidence="8">Agmatinase</fullName>
    </recommendedName>
</protein>
<evidence type="ECO:0000256" key="1">
    <source>
        <dbReference type="ARBA" id="ARBA00009227"/>
    </source>
</evidence>
<dbReference type="SUPFAM" id="SSF52768">
    <property type="entry name" value="Arginase/deacetylase"/>
    <property type="match status" value="1"/>
</dbReference>
<evidence type="ECO:0000313" key="6">
    <source>
        <dbReference type="EMBL" id="KAJ3563678.1"/>
    </source>
</evidence>
<feature type="binding site" evidence="4">
    <location>
        <position position="256"/>
    </location>
    <ligand>
        <name>Mn(2+)</name>
        <dbReference type="ChEBI" id="CHEBI:29035"/>
        <label>1</label>
    </ligand>
</feature>
<gene>
    <name evidence="6" type="ORF">NP233_g8784</name>
</gene>
<dbReference type="FunFam" id="3.40.800.10:FF:000014">
    <property type="entry name" value="Arginase family protein"/>
    <property type="match status" value="1"/>
</dbReference>
<evidence type="ECO:0000256" key="3">
    <source>
        <dbReference type="ARBA" id="ARBA00022801"/>
    </source>
</evidence>
<accession>A0AAD5YTE2</accession>
<keyword evidence="3 5" id="KW-0378">Hydrolase</keyword>
<evidence type="ECO:0000256" key="4">
    <source>
        <dbReference type="PIRSR" id="PIRSR036979-1"/>
    </source>
</evidence>
<dbReference type="GO" id="GO:0008783">
    <property type="term" value="F:agmatinase activity"/>
    <property type="evidence" value="ECO:0007669"/>
    <property type="project" value="TreeGrafter"/>
</dbReference>
<reference evidence="6" key="1">
    <citation type="submission" date="2022-07" db="EMBL/GenBank/DDBJ databases">
        <title>Genome Sequence of Leucocoprinus birnbaumii.</title>
        <authorList>
            <person name="Buettner E."/>
        </authorList>
    </citation>
    <scope>NUCLEOTIDE SEQUENCE</scope>
    <source>
        <strain evidence="6">VT141</strain>
    </source>
</reference>
<dbReference type="CDD" id="cd11592">
    <property type="entry name" value="Agmatinase_PAH"/>
    <property type="match status" value="1"/>
</dbReference>
<dbReference type="GO" id="GO:0033389">
    <property type="term" value="P:putrescine biosynthetic process from arginine, via agmatine"/>
    <property type="evidence" value="ECO:0007669"/>
    <property type="project" value="TreeGrafter"/>
</dbReference>
<keyword evidence="4" id="KW-0464">Manganese</keyword>
<dbReference type="PIRSF" id="PIRSF036979">
    <property type="entry name" value="Arginase"/>
    <property type="match status" value="1"/>
</dbReference>
<dbReference type="PROSITE" id="PS01053">
    <property type="entry name" value="ARGINASE_1"/>
    <property type="match status" value="1"/>
</dbReference>
<feature type="binding site" evidence="4">
    <location>
        <position position="160"/>
    </location>
    <ligand>
        <name>Mn(2+)</name>
        <dbReference type="ChEBI" id="CHEBI:29035"/>
        <label>1</label>
    </ligand>
</feature>
<sequence>MDYERCLNADPRDMTSRFDIAILGMPFDIKTSYRPGARFGPFAIRAGSRRLFETSYDFNHGSSPHSLGGRILDCGDVPVSNFDPAKALDQMETAYTTLIHRPVYNGTGINANYQDRTRTWAKDRNPHPRIVTLGGDHTIVLPILRALNGVYGHVSVIHFDAHLDTWDPRLFGNGSEEQITHGSFFAIAASEGLMSNNSVHAGIRTRLFTPNDLEYDIENVGFQVVSTEDLDDYGLPKILEYIRWRIGRSPVYLSVDIDVLDPSMAPGTGTPEVGGWTTREVKRLIRGLAGLNIIGADVVEVSPSYDHADITAIAAADIVYDILNVMQMDTPPALRDGPLASF</sequence>
<feature type="binding site" evidence="4">
    <location>
        <position position="162"/>
    </location>
    <ligand>
        <name>Mn(2+)</name>
        <dbReference type="ChEBI" id="CHEBI:29035"/>
        <label>1</label>
    </ligand>
</feature>
<feature type="binding site" evidence="4">
    <location>
        <position position="164"/>
    </location>
    <ligand>
        <name>Mn(2+)</name>
        <dbReference type="ChEBI" id="CHEBI:29035"/>
        <label>1</label>
    </ligand>
</feature>
<feature type="binding site" evidence="4">
    <location>
        <position position="258"/>
    </location>
    <ligand>
        <name>Mn(2+)</name>
        <dbReference type="ChEBI" id="CHEBI:29035"/>
        <label>1</label>
    </ligand>
</feature>
<evidence type="ECO:0000313" key="7">
    <source>
        <dbReference type="Proteomes" id="UP001213000"/>
    </source>
</evidence>
<dbReference type="Pfam" id="PF00491">
    <property type="entry name" value="Arginase"/>
    <property type="match status" value="1"/>
</dbReference>
<dbReference type="InterPro" id="IPR020855">
    <property type="entry name" value="Ureohydrolase_Mn_BS"/>
</dbReference>
<evidence type="ECO:0000256" key="5">
    <source>
        <dbReference type="RuleBase" id="RU003684"/>
    </source>
</evidence>
<comment type="similarity">
    <text evidence="1">Belongs to the arginase family. Agmatinase subfamily.</text>
</comment>
<comment type="caution">
    <text evidence="6">The sequence shown here is derived from an EMBL/GenBank/DDBJ whole genome shotgun (WGS) entry which is preliminary data.</text>
</comment>
<dbReference type="InterPro" id="IPR023696">
    <property type="entry name" value="Ureohydrolase_dom_sf"/>
</dbReference>
<organism evidence="6 7">
    <name type="scientific">Leucocoprinus birnbaumii</name>
    <dbReference type="NCBI Taxonomy" id="56174"/>
    <lineage>
        <taxon>Eukaryota</taxon>
        <taxon>Fungi</taxon>
        <taxon>Dikarya</taxon>
        <taxon>Basidiomycota</taxon>
        <taxon>Agaricomycotina</taxon>
        <taxon>Agaricomycetes</taxon>
        <taxon>Agaricomycetidae</taxon>
        <taxon>Agaricales</taxon>
        <taxon>Agaricineae</taxon>
        <taxon>Agaricaceae</taxon>
        <taxon>Leucocoprinus</taxon>
    </lineage>
</organism>
<dbReference type="AlphaFoldDB" id="A0AAD5YTE2"/>